<dbReference type="PROSITE" id="PS50297">
    <property type="entry name" value="ANK_REP_REGION"/>
    <property type="match status" value="2"/>
</dbReference>
<feature type="compositionally biased region" description="Basic and acidic residues" evidence="4">
    <location>
        <begin position="139"/>
        <end position="161"/>
    </location>
</feature>
<dbReference type="PANTHER" id="PTHR24171:SF8">
    <property type="entry name" value="BRCA1-ASSOCIATED RING DOMAIN PROTEIN 1"/>
    <property type="match status" value="1"/>
</dbReference>
<evidence type="ECO:0000256" key="1">
    <source>
        <dbReference type="ARBA" id="ARBA00022737"/>
    </source>
</evidence>
<evidence type="ECO:0000256" key="4">
    <source>
        <dbReference type="SAM" id="MobiDB-lite"/>
    </source>
</evidence>
<name>A0A5A8EB33_CAFRO</name>
<feature type="region of interest" description="Disordered" evidence="4">
    <location>
        <begin position="134"/>
        <end position="193"/>
    </location>
</feature>
<sequence length="476" mass="47326">MIMQMKLSHASAAGDAAAVAEILDAGANSGTPDLAGLTPLHHAATNGEPAVIELLVARGASPDTPAANAAGGTPLHCAAGNGQDGACACLLRLGADPSLRNLKGHLPEDLARAFGAAGVLRMLARARQDADAAAAAEAEEGRSDGNSDRGLGLERDRAGRTEDEEDDAGTPRLAPASGASPLRGRVAVPGSAAAESGRVVDLYDAPFSEEVSPDGAPGPAPGTARDAEPPRAAGAARAAPAVAGFAQGTNPTGAVPPVLQSSAESVASLVLGGRAAEARLPGVVNDADPLSSVSDDDEEFDEEEEAAAAAAAAEYGGSGVEGAVAGRAGAGRGATARGGGGAGRPVALGTIPPPGPPTTVFVRAVAEGRDGRVSAVSVSRFALLQPLQHLFRCVLPPKLARLEGRMVAAVGSASLDDALAVHPHVLRRKLKALGVRKKDRDAIVAGMRPLRDAAGHGEGARPYLQAVAAAEQAGLP</sequence>
<dbReference type="OrthoDB" id="6781668at2759"/>
<dbReference type="EMBL" id="VLTO01000017">
    <property type="protein sequence ID" value="KAA0175016.1"/>
    <property type="molecule type" value="Genomic_DNA"/>
</dbReference>
<dbReference type="GO" id="GO:0085020">
    <property type="term" value="P:protein K6-linked ubiquitination"/>
    <property type="evidence" value="ECO:0007669"/>
    <property type="project" value="TreeGrafter"/>
</dbReference>
<dbReference type="InterPro" id="IPR036770">
    <property type="entry name" value="Ankyrin_rpt-contain_sf"/>
</dbReference>
<dbReference type="InterPro" id="IPR002110">
    <property type="entry name" value="Ankyrin_rpt"/>
</dbReference>
<feature type="repeat" description="ANK" evidence="3">
    <location>
        <begin position="70"/>
        <end position="102"/>
    </location>
</feature>
<dbReference type="PANTHER" id="PTHR24171">
    <property type="entry name" value="ANKYRIN REPEAT DOMAIN-CONTAINING PROTEIN 39-RELATED"/>
    <property type="match status" value="1"/>
</dbReference>
<dbReference type="Pfam" id="PF12796">
    <property type="entry name" value="Ank_2"/>
    <property type="match status" value="1"/>
</dbReference>
<dbReference type="PROSITE" id="PS50088">
    <property type="entry name" value="ANK_REPEAT"/>
    <property type="match status" value="2"/>
</dbReference>
<accession>A0A5A8EB33</accession>
<dbReference type="SMART" id="SM00248">
    <property type="entry name" value="ANK"/>
    <property type="match status" value="3"/>
</dbReference>
<feature type="region of interest" description="Disordered" evidence="4">
    <location>
        <begin position="208"/>
        <end position="235"/>
    </location>
</feature>
<gene>
    <name evidence="5" type="ORF">FNF27_03547</name>
</gene>
<dbReference type="GO" id="GO:0004842">
    <property type="term" value="F:ubiquitin-protein transferase activity"/>
    <property type="evidence" value="ECO:0007669"/>
    <property type="project" value="TreeGrafter"/>
</dbReference>
<feature type="compositionally biased region" description="Low complexity" evidence="4">
    <location>
        <begin position="215"/>
        <end position="235"/>
    </location>
</feature>
<reference evidence="5 6" key="1">
    <citation type="submission" date="2019-07" db="EMBL/GenBank/DDBJ databases">
        <title>Genomes of Cafeteria roenbergensis.</title>
        <authorList>
            <person name="Fischer M.G."/>
            <person name="Hackl T."/>
            <person name="Roman M."/>
        </authorList>
    </citation>
    <scope>NUCLEOTIDE SEQUENCE [LARGE SCALE GENOMIC DNA]</scope>
    <source>
        <strain evidence="5 6">E4-10P</strain>
    </source>
</reference>
<keyword evidence="1" id="KW-0677">Repeat</keyword>
<dbReference type="Gene3D" id="1.25.40.20">
    <property type="entry name" value="Ankyrin repeat-containing domain"/>
    <property type="match status" value="1"/>
</dbReference>
<evidence type="ECO:0000313" key="6">
    <source>
        <dbReference type="Proteomes" id="UP000322899"/>
    </source>
</evidence>
<dbReference type="SUPFAM" id="SSF48403">
    <property type="entry name" value="Ankyrin repeat"/>
    <property type="match status" value="1"/>
</dbReference>
<protein>
    <submittedName>
        <fullName evidence="5">Uncharacterized protein</fullName>
    </submittedName>
</protein>
<keyword evidence="2 3" id="KW-0040">ANK repeat</keyword>
<organism evidence="5 6">
    <name type="scientific">Cafeteria roenbergensis</name>
    <name type="common">Marine flagellate</name>
    <dbReference type="NCBI Taxonomy" id="33653"/>
    <lineage>
        <taxon>Eukaryota</taxon>
        <taxon>Sar</taxon>
        <taxon>Stramenopiles</taxon>
        <taxon>Bigyra</taxon>
        <taxon>Opalozoa</taxon>
        <taxon>Bicosoecida</taxon>
        <taxon>Cafeteriaceae</taxon>
        <taxon>Cafeteria</taxon>
    </lineage>
</organism>
<evidence type="ECO:0000256" key="3">
    <source>
        <dbReference type="PROSITE-ProRule" id="PRU00023"/>
    </source>
</evidence>
<dbReference type="Proteomes" id="UP000322899">
    <property type="component" value="Unassembled WGS sequence"/>
</dbReference>
<feature type="repeat" description="ANK" evidence="3">
    <location>
        <begin position="35"/>
        <end position="67"/>
    </location>
</feature>
<comment type="caution">
    <text evidence="5">The sequence shown here is derived from an EMBL/GenBank/DDBJ whole genome shotgun (WGS) entry which is preliminary data.</text>
</comment>
<evidence type="ECO:0000256" key="2">
    <source>
        <dbReference type="ARBA" id="ARBA00023043"/>
    </source>
</evidence>
<dbReference type="AlphaFoldDB" id="A0A5A8EB33"/>
<proteinExistence type="predicted"/>
<evidence type="ECO:0000313" key="5">
    <source>
        <dbReference type="EMBL" id="KAA0175016.1"/>
    </source>
</evidence>